<evidence type="ECO:0000313" key="3">
    <source>
        <dbReference type="Proteomes" id="UP000058613"/>
    </source>
</evidence>
<proteinExistence type="predicted"/>
<keyword evidence="1" id="KW-0812">Transmembrane</keyword>
<dbReference type="STRING" id="1273541.Pyrde_1194"/>
<protein>
    <submittedName>
        <fullName evidence="2">Uncharacterized protein</fullName>
    </submittedName>
</protein>
<gene>
    <name evidence="2" type="ORF">Pyrde_1194</name>
</gene>
<keyword evidence="1" id="KW-0472">Membrane</keyword>
<accession>A0A0P0N3K7</accession>
<feature type="transmembrane region" description="Helical" evidence="1">
    <location>
        <begin position="26"/>
        <end position="47"/>
    </location>
</feature>
<evidence type="ECO:0000313" key="2">
    <source>
        <dbReference type="EMBL" id="ALL01242.1"/>
    </source>
</evidence>
<dbReference type="GeneID" id="42878335"/>
<dbReference type="KEGG" id="pdl:Pyrde_1194"/>
<dbReference type="Proteomes" id="UP000058613">
    <property type="component" value="Chromosome"/>
</dbReference>
<sequence length="276" mass="30247">MHLSVFCAPRFRGQFRLRGASIPEHVIIFTAFIVTLVAFTVVFTTFVKHLGSGDSGSYQLQILRVDGVFVNSSLYRVDIRLANPISLYEIDNVSLNIDGSVYSFDSFKVIGRFGSFMLYGAVLPDGFRSTVVEYNSFKYATEVYIDENGIPHVGIKKMGRMLVEFTGTGICRIEAASPVIDCIPLLLAKLGPTDAFRDVPVVILAYTLRRPMLVLSGFNSTIDVVTVLIPVGSGSGGFLMNMSVNDTTYRIVVDGVSARAPRDSGIVELVYSIERG</sequence>
<reference evidence="2 3" key="1">
    <citation type="submission" date="2015-10" db="EMBL/GenBank/DDBJ databases">
        <title>Complete genome sequence of hyperthermophilic archaeon Pyrodictium delaneyi Su06.</title>
        <authorList>
            <person name="Jung J.-H."/>
            <person name="Lin J."/>
            <person name="Holden J.F."/>
            <person name="Park C.-S."/>
        </authorList>
    </citation>
    <scope>NUCLEOTIDE SEQUENCE [LARGE SCALE GENOMIC DNA]</scope>
    <source>
        <strain evidence="2 3">Su06</strain>
    </source>
</reference>
<dbReference type="RefSeq" id="WP_143522074.1">
    <property type="nucleotide sequence ID" value="NZ_CP013011.1"/>
</dbReference>
<name>A0A0P0N3K7_9CREN</name>
<dbReference type="AlphaFoldDB" id="A0A0P0N3K7"/>
<organism evidence="2 3">
    <name type="scientific">Pyrodictium delaneyi</name>
    <dbReference type="NCBI Taxonomy" id="1273541"/>
    <lineage>
        <taxon>Archaea</taxon>
        <taxon>Thermoproteota</taxon>
        <taxon>Thermoprotei</taxon>
        <taxon>Desulfurococcales</taxon>
        <taxon>Pyrodictiaceae</taxon>
        <taxon>Pyrodictium</taxon>
    </lineage>
</organism>
<dbReference type="EMBL" id="CP013011">
    <property type="protein sequence ID" value="ALL01242.1"/>
    <property type="molecule type" value="Genomic_DNA"/>
</dbReference>
<evidence type="ECO:0000256" key="1">
    <source>
        <dbReference type="SAM" id="Phobius"/>
    </source>
</evidence>
<keyword evidence="1" id="KW-1133">Transmembrane helix</keyword>